<sequence>MAFNQGQIYNEGAVHGTAQRISPVRVTDGIIRKLRGEGKHKSAEGLLDLNASWVRRLSRPALVHPSLALAIIQPAEGQEIPSSLLAGIELKVSVVQSGHIQEEDFRDNHMQVAVILDGRVFSHLEVNPQAPQIRSIVLEGVKNGPHTVQLGILKDEHSQYDSDVSWENVSGAVSFRVWRSLESKCDSSDRNDSLLHKYLDGCLDGMEAFTSGDGDEGKSCCKCFSRDGNMGGHVAFINLERRPDRLEHVRLELRRAGILNFTRVPAADGRLLDPSHQSLQWLFRRNHFGSDPAVEACAISHLRMWRTMLECWGESGSEWLLVLEDDVLLASNFADRFKELLSHLEASGDGEQWDLICVGSRLNMGEHVDFDEEHTVPGVMRIRNYRNCHTHAYAIRPRAASLLIAKAEEEGIICGMDWFMAIQHRRMNSFAFMPSLAGQLDAMAHPSDIAAHNAKWGTANDFHVLSESGVLG</sequence>
<gene>
    <name evidence="2" type="ORF">GTHE00462_LOCUS38330</name>
</gene>
<dbReference type="AlphaFoldDB" id="A0A7S4PMK3"/>
<name>A0A7S4PMK3_GUITH</name>
<dbReference type="Pfam" id="PF01755">
    <property type="entry name" value="Glyco_transf_25"/>
    <property type="match status" value="1"/>
</dbReference>
<protein>
    <recommendedName>
        <fullName evidence="1">Glycosyl transferase family 25 domain-containing protein</fullName>
    </recommendedName>
</protein>
<organism evidence="2">
    <name type="scientific">Guillardia theta</name>
    <name type="common">Cryptophyte</name>
    <name type="synonym">Cryptomonas phi</name>
    <dbReference type="NCBI Taxonomy" id="55529"/>
    <lineage>
        <taxon>Eukaryota</taxon>
        <taxon>Cryptophyceae</taxon>
        <taxon>Pyrenomonadales</taxon>
        <taxon>Geminigeraceae</taxon>
        <taxon>Guillardia</taxon>
    </lineage>
</organism>
<evidence type="ECO:0000313" key="2">
    <source>
        <dbReference type="EMBL" id="CAE2339590.1"/>
    </source>
</evidence>
<accession>A0A7S4PMK3</accession>
<proteinExistence type="predicted"/>
<reference evidence="2" key="1">
    <citation type="submission" date="2021-01" db="EMBL/GenBank/DDBJ databases">
        <authorList>
            <person name="Corre E."/>
            <person name="Pelletier E."/>
            <person name="Niang G."/>
            <person name="Scheremetjew M."/>
            <person name="Finn R."/>
            <person name="Kale V."/>
            <person name="Holt S."/>
            <person name="Cochrane G."/>
            <person name="Meng A."/>
            <person name="Brown T."/>
            <person name="Cohen L."/>
        </authorList>
    </citation>
    <scope>NUCLEOTIDE SEQUENCE</scope>
    <source>
        <strain evidence="2">CCMP 2712</strain>
    </source>
</reference>
<dbReference type="InterPro" id="IPR002654">
    <property type="entry name" value="Glyco_trans_25"/>
</dbReference>
<dbReference type="EMBL" id="HBKN01049030">
    <property type="protein sequence ID" value="CAE2339590.1"/>
    <property type="molecule type" value="Transcribed_RNA"/>
</dbReference>
<feature type="domain" description="Glycosyl transferase family 25" evidence="1">
    <location>
        <begin position="236"/>
        <end position="409"/>
    </location>
</feature>
<evidence type="ECO:0000259" key="1">
    <source>
        <dbReference type="Pfam" id="PF01755"/>
    </source>
</evidence>